<feature type="region of interest" description="Disordered" evidence="9">
    <location>
        <begin position="48"/>
        <end position="72"/>
    </location>
</feature>
<protein>
    <recommendedName>
        <fullName evidence="8">Structure-specific endonuclease subunit SLX1 homolog</fullName>
        <ecNumber evidence="8">3.1.-.-</ecNumber>
    </recommendedName>
</protein>
<dbReference type="Gene3D" id="3.30.40.10">
    <property type="entry name" value="Zinc/RING finger domain, C3HC4 (zinc finger)"/>
    <property type="match status" value="1"/>
</dbReference>
<dbReference type="InterPro" id="IPR048749">
    <property type="entry name" value="SLX1_C"/>
</dbReference>
<dbReference type="SMART" id="SM00465">
    <property type="entry name" value="GIYc"/>
    <property type="match status" value="1"/>
</dbReference>
<dbReference type="InterPro" id="IPR000305">
    <property type="entry name" value="GIY-YIG_endonuc"/>
</dbReference>
<dbReference type="PANTHER" id="PTHR20208:SF10">
    <property type="entry name" value="STRUCTURE-SPECIFIC ENDONUCLEASE SUBUNIT SLX1"/>
    <property type="match status" value="1"/>
</dbReference>
<keyword evidence="5 8" id="KW-0233">DNA recombination</keyword>
<dbReference type="Pfam" id="PF21202">
    <property type="entry name" value="SLX1_C"/>
    <property type="match status" value="1"/>
</dbReference>
<name>A0ABR1BNB5_NECAM</name>
<dbReference type="InterPro" id="IPR050381">
    <property type="entry name" value="SLX1_endonuclease"/>
</dbReference>
<keyword evidence="2 8" id="KW-0255">Endonuclease</keyword>
<evidence type="ECO:0000256" key="1">
    <source>
        <dbReference type="ARBA" id="ARBA00022722"/>
    </source>
</evidence>
<dbReference type="PANTHER" id="PTHR20208">
    <property type="entry name" value="STRUCTURE-SPECIFIC ENDONUCLEASE SUBUNIT SLX1"/>
    <property type="match status" value="1"/>
</dbReference>
<comment type="cofactor">
    <cofactor evidence="8">
        <name>a divalent metal cation</name>
        <dbReference type="ChEBI" id="CHEBI:60240"/>
    </cofactor>
</comment>
<dbReference type="Proteomes" id="UP001303046">
    <property type="component" value="Unassembled WGS sequence"/>
</dbReference>
<evidence type="ECO:0000256" key="8">
    <source>
        <dbReference type="HAMAP-Rule" id="MF_03100"/>
    </source>
</evidence>
<dbReference type="InterPro" id="IPR013083">
    <property type="entry name" value="Znf_RING/FYVE/PHD"/>
</dbReference>
<feature type="zinc finger region" description="SLX1-type" evidence="8">
    <location>
        <begin position="250"/>
        <end position="302"/>
    </location>
</feature>
<keyword evidence="8" id="KW-0862">Zinc</keyword>
<comment type="subunit">
    <text evidence="8">Forms a heterodimer with a member of the SLX4 family.</text>
</comment>
<evidence type="ECO:0000256" key="5">
    <source>
        <dbReference type="ARBA" id="ARBA00023172"/>
    </source>
</evidence>
<dbReference type="InterPro" id="IPR035901">
    <property type="entry name" value="GIY-YIG_endonuc_sf"/>
</dbReference>
<dbReference type="CDD" id="cd10455">
    <property type="entry name" value="GIY-YIG_SLX1"/>
    <property type="match status" value="1"/>
</dbReference>
<evidence type="ECO:0000259" key="10">
    <source>
        <dbReference type="PROSITE" id="PS50164"/>
    </source>
</evidence>
<keyword evidence="8" id="KW-0863">Zinc-finger</keyword>
<keyword evidence="1 8" id="KW-0540">Nuclease</keyword>
<evidence type="ECO:0000313" key="11">
    <source>
        <dbReference type="EMBL" id="KAK6726875.1"/>
    </source>
</evidence>
<keyword evidence="3 8" id="KW-0227">DNA damage</keyword>
<organism evidence="11 12">
    <name type="scientific">Necator americanus</name>
    <name type="common">Human hookworm</name>
    <dbReference type="NCBI Taxonomy" id="51031"/>
    <lineage>
        <taxon>Eukaryota</taxon>
        <taxon>Metazoa</taxon>
        <taxon>Ecdysozoa</taxon>
        <taxon>Nematoda</taxon>
        <taxon>Chromadorea</taxon>
        <taxon>Rhabditida</taxon>
        <taxon>Rhabditina</taxon>
        <taxon>Rhabditomorpha</taxon>
        <taxon>Strongyloidea</taxon>
        <taxon>Ancylostomatidae</taxon>
        <taxon>Bunostominae</taxon>
        <taxon>Necator</taxon>
    </lineage>
</organism>
<dbReference type="HAMAP" id="MF_03100">
    <property type="entry name" value="Endonuc_su_Slx1"/>
    <property type="match status" value="1"/>
</dbReference>
<gene>
    <name evidence="11" type="primary">Necator_chrI.g1021</name>
    <name evidence="11" type="ORF">RB195_004897</name>
</gene>
<evidence type="ECO:0000256" key="2">
    <source>
        <dbReference type="ARBA" id="ARBA00022759"/>
    </source>
</evidence>
<keyword evidence="8" id="KW-0479">Metal-binding</keyword>
<dbReference type="EC" id="3.1.-.-" evidence="8"/>
<feature type="region of interest" description="Disordered" evidence="9">
    <location>
        <begin position="396"/>
        <end position="416"/>
    </location>
</feature>
<feature type="compositionally biased region" description="Basic residues" evidence="9">
    <location>
        <begin position="59"/>
        <end position="72"/>
    </location>
</feature>
<accession>A0ABR1BNB5</accession>
<proteinExistence type="inferred from homology"/>
<keyword evidence="7 8" id="KW-0539">Nucleus</keyword>
<dbReference type="Pfam" id="PF01541">
    <property type="entry name" value="GIY-YIG"/>
    <property type="match status" value="1"/>
</dbReference>
<keyword evidence="6 8" id="KW-0234">DNA repair</keyword>
<comment type="similarity">
    <text evidence="8">Belongs to the SLX1 family.</text>
</comment>
<evidence type="ECO:0000256" key="4">
    <source>
        <dbReference type="ARBA" id="ARBA00022801"/>
    </source>
</evidence>
<evidence type="ECO:0000256" key="3">
    <source>
        <dbReference type="ARBA" id="ARBA00022763"/>
    </source>
</evidence>
<comment type="subcellular location">
    <subcellularLocation>
        <location evidence="8">Nucleus</location>
    </subcellularLocation>
</comment>
<comment type="caution">
    <text evidence="11">The sequence shown here is derived from an EMBL/GenBank/DDBJ whole genome shotgun (WGS) entry which is preliminary data.</text>
</comment>
<sequence>MDESDIMILEPNTHESVIFEPIEGIPRSFEDDPGTRFSFGVSELSRRSLSQPISEQPLHKAKALVSPRKRKPSKIQTVPNEFFGVYCLISRSQLKHYKNRCYIGYTVDPNRRIQQHNGGREKGGAKKTDNRGPWDMVCIIHGFPNSVAALRFEWAWQNPEKSRVIKDLALKKSRKETPFAYRLRIACHLMNSRPWNRFALTFRWLLPIEELPFPEENLPPKHVPKKYGLIEKSTSEVPAEKNGYVEKGECRLCGEEIERLNQFVRCPAFVCSAHFHAKCLSSHGLGGERYQLYPLDGNCPRCGRRYLWGDVIRDQRMVIRIDEAKTDTSLKGGLFDFGRCFDRDTTGSVISVQVPFGFSTLEQALTCLLERCVEMDVIGGNQRDLAREKNMKKLMEQKKKAGAGAREANAGLSTDARMSRDAEVMRLKQEKAAAKKAAEDAAKAADAKKVKKIDPLKM</sequence>
<reference evidence="11 12" key="1">
    <citation type="submission" date="2023-08" db="EMBL/GenBank/DDBJ databases">
        <title>A Necator americanus chromosomal reference genome.</title>
        <authorList>
            <person name="Ilik V."/>
            <person name="Petrzelkova K.J."/>
            <person name="Pardy F."/>
            <person name="Fuh T."/>
            <person name="Niatou-Singa F.S."/>
            <person name="Gouil Q."/>
            <person name="Baker L."/>
            <person name="Ritchie M.E."/>
            <person name="Jex A.R."/>
            <person name="Gazzola D."/>
            <person name="Li H."/>
            <person name="Toshio Fujiwara R."/>
            <person name="Zhan B."/>
            <person name="Aroian R.V."/>
            <person name="Pafco B."/>
            <person name="Schwarz E.M."/>
        </authorList>
    </citation>
    <scope>NUCLEOTIDE SEQUENCE [LARGE SCALE GENOMIC DNA]</scope>
    <source>
        <strain evidence="11 12">Aroian</strain>
        <tissue evidence="11">Whole animal</tissue>
    </source>
</reference>
<evidence type="ECO:0000313" key="12">
    <source>
        <dbReference type="Proteomes" id="UP001303046"/>
    </source>
</evidence>
<evidence type="ECO:0000256" key="6">
    <source>
        <dbReference type="ARBA" id="ARBA00023204"/>
    </source>
</evidence>
<dbReference type="EMBL" id="JAVFWL010000001">
    <property type="protein sequence ID" value="KAK6726875.1"/>
    <property type="molecule type" value="Genomic_DNA"/>
</dbReference>
<dbReference type="Gene3D" id="3.40.1440.10">
    <property type="entry name" value="GIY-YIG endonuclease"/>
    <property type="match status" value="1"/>
</dbReference>
<keyword evidence="12" id="KW-1185">Reference proteome</keyword>
<dbReference type="PROSITE" id="PS50164">
    <property type="entry name" value="GIY_YIG"/>
    <property type="match status" value="1"/>
</dbReference>
<comment type="function">
    <text evidence="8">Catalytic subunit of a heterodimeric structure-specific endonuclease that resolves DNA secondary structures generated during DNA repair and recombination. Has endonuclease activity towards branched DNA substrates, introducing single-strand cuts in duplex DNA close to junctions with ss-DNA.</text>
</comment>
<dbReference type="InterPro" id="IPR027520">
    <property type="entry name" value="Slx1"/>
</dbReference>
<keyword evidence="4 8" id="KW-0378">Hydrolase</keyword>
<feature type="domain" description="GIY-YIG" evidence="10">
    <location>
        <begin position="81"/>
        <end position="166"/>
    </location>
</feature>
<evidence type="ECO:0000256" key="9">
    <source>
        <dbReference type="SAM" id="MobiDB-lite"/>
    </source>
</evidence>
<evidence type="ECO:0000256" key="7">
    <source>
        <dbReference type="ARBA" id="ARBA00023242"/>
    </source>
</evidence>